<evidence type="ECO:0000313" key="2">
    <source>
        <dbReference type="Proteomes" id="UP001500631"/>
    </source>
</evidence>
<gene>
    <name evidence="1" type="ORF">GCM10023338_10450</name>
</gene>
<reference evidence="2" key="1">
    <citation type="journal article" date="2019" name="Int. J. Syst. Evol. Microbiol.">
        <title>The Global Catalogue of Microorganisms (GCM) 10K type strain sequencing project: providing services to taxonomists for standard genome sequencing and annotation.</title>
        <authorList>
            <consortium name="The Broad Institute Genomics Platform"/>
            <consortium name="The Broad Institute Genome Sequencing Center for Infectious Disease"/>
            <person name="Wu L."/>
            <person name="Ma J."/>
        </authorList>
    </citation>
    <scope>NUCLEOTIDE SEQUENCE [LARGE SCALE GENOMIC DNA]</scope>
    <source>
        <strain evidence="2">JCM 18424</strain>
    </source>
</reference>
<dbReference type="EMBL" id="BAABKE010000003">
    <property type="protein sequence ID" value="GAA5098229.1"/>
    <property type="molecule type" value="Genomic_DNA"/>
</dbReference>
<comment type="caution">
    <text evidence="1">The sequence shown here is derived from an EMBL/GenBank/DDBJ whole genome shotgun (WGS) entry which is preliminary data.</text>
</comment>
<protein>
    <submittedName>
        <fullName evidence="1">Uncharacterized protein</fullName>
    </submittedName>
</protein>
<accession>A0ABP9MKZ6</accession>
<dbReference type="Proteomes" id="UP001500631">
    <property type="component" value="Unassembled WGS sequence"/>
</dbReference>
<proteinExistence type="predicted"/>
<dbReference type="RefSeq" id="WP_077925142.1">
    <property type="nucleotide sequence ID" value="NZ_BAABKE010000003.1"/>
</dbReference>
<sequence>MNDDNDIIQFITEKLEPYPEIRYKDDTKDQIEIFTNDINGFDIVLYTSATESILYLDHFHQHFEHTDHDITTLIYLIFYALTGRAKLEVLYKNNKPYQYNLQVLNDNGDWYIYKTMKSVFYKFWQKTTKKYLQNKSSVKFL</sequence>
<keyword evidence="2" id="KW-1185">Reference proteome</keyword>
<evidence type="ECO:0000313" key="1">
    <source>
        <dbReference type="EMBL" id="GAA5098229.1"/>
    </source>
</evidence>
<organism evidence="1 2">
    <name type="scientific">Wohlfahrtiimonas larvae</name>
    <dbReference type="NCBI Taxonomy" id="1157986"/>
    <lineage>
        <taxon>Bacteria</taxon>
        <taxon>Pseudomonadati</taxon>
        <taxon>Pseudomonadota</taxon>
        <taxon>Gammaproteobacteria</taxon>
        <taxon>Cardiobacteriales</taxon>
        <taxon>Ignatzschineriaceae</taxon>
        <taxon>Wohlfahrtiimonas</taxon>
    </lineage>
</organism>
<name>A0ABP9MKZ6_9GAMM</name>